<feature type="region of interest" description="Disordered" evidence="2">
    <location>
        <begin position="230"/>
        <end position="266"/>
    </location>
</feature>
<feature type="compositionally biased region" description="Polar residues" evidence="2">
    <location>
        <begin position="368"/>
        <end position="379"/>
    </location>
</feature>
<dbReference type="AlphaFoldDB" id="A0A914MTL4"/>
<feature type="region of interest" description="Disordered" evidence="2">
    <location>
        <begin position="368"/>
        <end position="399"/>
    </location>
</feature>
<keyword evidence="3" id="KW-1185">Reference proteome</keyword>
<feature type="coiled-coil region" evidence="1">
    <location>
        <begin position="22"/>
        <end position="63"/>
    </location>
</feature>
<proteinExistence type="predicted"/>
<dbReference type="Proteomes" id="UP000887563">
    <property type="component" value="Unplaced"/>
</dbReference>
<feature type="compositionally biased region" description="Polar residues" evidence="2">
    <location>
        <begin position="242"/>
        <end position="254"/>
    </location>
</feature>
<accession>A0A914MTL4</accession>
<dbReference type="WBParaSite" id="Minc3s02653g31064">
    <property type="protein sequence ID" value="Minc3s02653g31064"/>
    <property type="gene ID" value="Minc3s02653g31064"/>
</dbReference>
<protein>
    <submittedName>
        <fullName evidence="4">Uncharacterized protein</fullName>
    </submittedName>
</protein>
<name>A0A914MTL4_MELIC</name>
<evidence type="ECO:0000313" key="4">
    <source>
        <dbReference type="WBParaSite" id="Minc3s02653g31064"/>
    </source>
</evidence>
<reference evidence="4" key="1">
    <citation type="submission" date="2022-11" db="UniProtKB">
        <authorList>
            <consortium name="WormBaseParasite"/>
        </authorList>
    </citation>
    <scope>IDENTIFICATION</scope>
</reference>
<evidence type="ECO:0000313" key="3">
    <source>
        <dbReference type="Proteomes" id="UP000887563"/>
    </source>
</evidence>
<evidence type="ECO:0000256" key="1">
    <source>
        <dbReference type="SAM" id="Coils"/>
    </source>
</evidence>
<evidence type="ECO:0000256" key="2">
    <source>
        <dbReference type="SAM" id="MobiDB-lite"/>
    </source>
</evidence>
<feature type="compositionally biased region" description="Low complexity" evidence="2">
    <location>
        <begin position="255"/>
        <end position="266"/>
    </location>
</feature>
<keyword evidence="1" id="KW-0175">Coiled coil</keyword>
<sequence length="399" mass="46236">MEELAEKHKHILGIAKGEDGYIKELEVERDQLFEQLKNRQDDLTELEEEKTKIEQKYLEEKEREKLLILFLLEERGKLLKEIGELKAVNKTSTVSAPSESSCTTSSNDSNLKLLYANLEEENKQLHKSLRHVHSEKSILQKRLDFLLRDLQQNEFHRQFHFLQPRTGSISEKEMIIIGTPTNNFNNSNTMPPPFPTDKNSRIIPNNKIKNSSSFPQTLDNLQQHLNKKPPIERKHSTKTSHFDPQNKLSTNCHFSSSSSVVPQSVGNSTTTMLVNTRKTSQQQQQPKTNVFNNLNNNNFQQQQQQQQQHYYRNINVGGGGTFEQMKKYQHQQPQTVICRRSTSLPRRIISAAQQNSPISTKHLLLPHNSSEQQHQQRNDFYQKPPLMGTTNYANNNKNM</sequence>
<feature type="compositionally biased region" description="Polar residues" evidence="2">
    <location>
        <begin position="388"/>
        <end position="399"/>
    </location>
</feature>
<organism evidence="3 4">
    <name type="scientific">Meloidogyne incognita</name>
    <name type="common">Southern root-knot nematode worm</name>
    <name type="synonym">Oxyuris incognita</name>
    <dbReference type="NCBI Taxonomy" id="6306"/>
    <lineage>
        <taxon>Eukaryota</taxon>
        <taxon>Metazoa</taxon>
        <taxon>Ecdysozoa</taxon>
        <taxon>Nematoda</taxon>
        <taxon>Chromadorea</taxon>
        <taxon>Rhabditida</taxon>
        <taxon>Tylenchina</taxon>
        <taxon>Tylenchomorpha</taxon>
        <taxon>Tylenchoidea</taxon>
        <taxon>Meloidogynidae</taxon>
        <taxon>Meloidogyninae</taxon>
        <taxon>Meloidogyne</taxon>
        <taxon>Meloidogyne incognita group</taxon>
    </lineage>
</organism>